<evidence type="ECO:0000313" key="2">
    <source>
        <dbReference type="EMBL" id="KAH6867226.1"/>
    </source>
</evidence>
<proteinExistence type="predicted"/>
<feature type="chain" id="PRO_5040286327" evidence="1">
    <location>
        <begin position="17"/>
        <end position="241"/>
    </location>
</feature>
<dbReference type="OrthoDB" id="5084676at2759"/>
<dbReference type="Proteomes" id="UP000777438">
    <property type="component" value="Unassembled WGS sequence"/>
</dbReference>
<evidence type="ECO:0000313" key="3">
    <source>
        <dbReference type="Proteomes" id="UP000777438"/>
    </source>
</evidence>
<accession>A0A9P8VNU2</accession>
<keyword evidence="1" id="KW-0732">Signal</keyword>
<feature type="signal peptide" evidence="1">
    <location>
        <begin position="1"/>
        <end position="16"/>
    </location>
</feature>
<sequence length="241" mass="25949">MKLLLPLVSLLVYTLASPTPETELSIFNDDAIPVVDQPDLDGFNLSALAGRDLDKKQSGIEKRALKLDYVLYDVIFDGRNQGNLVPFRVQGQLLLIKRIPVANTPNGANPVDVVISIGNPASNPIAGSIRYVTNRYLNPFLGGIHDEMRTDFARVSVKSGTVKVSADTAFSQINALSVFNVRSGFFADVYNAYSGGFTLTVKNGKMSGKVGFRGKQVISGASPPYKAKIGGKAKQKGKITL</sequence>
<dbReference type="EMBL" id="JAGPYM010000115">
    <property type="protein sequence ID" value="KAH6867226.1"/>
    <property type="molecule type" value="Genomic_DNA"/>
</dbReference>
<comment type="caution">
    <text evidence="2">The sequence shown here is derived from an EMBL/GenBank/DDBJ whole genome shotgun (WGS) entry which is preliminary data.</text>
</comment>
<protein>
    <submittedName>
        <fullName evidence="2">Uncharacterized protein</fullName>
    </submittedName>
</protein>
<gene>
    <name evidence="2" type="ORF">B0T10DRAFT_502552</name>
</gene>
<dbReference type="AlphaFoldDB" id="A0A9P8VNU2"/>
<organism evidence="2 3">
    <name type="scientific">Thelonectria olida</name>
    <dbReference type="NCBI Taxonomy" id="1576542"/>
    <lineage>
        <taxon>Eukaryota</taxon>
        <taxon>Fungi</taxon>
        <taxon>Dikarya</taxon>
        <taxon>Ascomycota</taxon>
        <taxon>Pezizomycotina</taxon>
        <taxon>Sordariomycetes</taxon>
        <taxon>Hypocreomycetidae</taxon>
        <taxon>Hypocreales</taxon>
        <taxon>Nectriaceae</taxon>
        <taxon>Thelonectria</taxon>
    </lineage>
</organism>
<evidence type="ECO:0000256" key="1">
    <source>
        <dbReference type="SAM" id="SignalP"/>
    </source>
</evidence>
<name>A0A9P8VNU2_9HYPO</name>
<reference evidence="2 3" key="1">
    <citation type="journal article" date="2021" name="Nat. Commun.">
        <title>Genetic determinants of endophytism in the Arabidopsis root mycobiome.</title>
        <authorList>
            <person name="Mesny F."/>
            <person name="Miyauchi S."/>
            <person name="Thiergart T."/>
            <person name="Pickel B."/>
            <person name="Atanasova L."/>
            <person name="Karlsson M."/>
            <person name="Huettel B."/>
            <person name="Barry K.W."/>
            <person name="Haridas S."/>
            <person name="Chen C."/>
            <person name="Bauer D."/>
            <person name="Andreopoulos W."/>
            <person name="Pangilinan J."/>
            <person name="LaButti K."/>
            <person name="Riley R."/>
            <person name="Lipzen A."/>
            <person name="Clum A."/>
            <person name="Drula E."/>
            <person name="Henrissat B."/>
            <person name="Kohler A."/>
            <person name="Grigoriev I.V."/>
            <person name="Martin F.M."/>
            <person name="Hacquard S."/>
        </authorList>
    </citation>
    <scope>NUCLEOTIDE SEQUENCE [LARGE SCALE GENOMIC DNA]</scope>
    <source>
        <strain evidence="2 3">MPI-CAGE-CH-0241</strain>
    </source>
</reference>
<keyword evidence="3" id="KW-1185">Reference proteome</keyword>